<evidence type="ECO:0000256" key="1">
    <source>
        <dbReference type="SAM" id="MobiDB-lite"/>
    </source>
</evidence>
<accession>A0ABU1IMU4</accession>
<evidence type="ECO:0000313" key="3">
    <source>
        <dbReference type="EMBL" id="MDR6226107.1"/>
    </source>
</evidence>
<reference evidence="3 4" key="1">
    <citation type="submission" date="2023-07" db="EMBL/GenBank/DDBJ databases">
        <title>Genomic Encyclopedia of Type Strains, Phase IV (KMG-IV): sequencing the most valuable type-strain genomes for metagenomic binning, comparative biology and taxonomic classification.</title>
        <authorList>
            <person name="Goeker M."/>
        </authorList>
    </citation>
    <scope>NUCLEOTIDE SEQUENCE [LARGE SCALE GENOMIC DNA]</scope>
    <source>
        <strain evidence="3 4">DSM 45903</strain>
    </source>
</reference>
<dbReference type="PANTHER" id="PTHR21666:SF270">
    <property type="entry name" value="MUREIN HYDROLASE ACTIVATOR ENVC"/>
    <property type="match status" value="1"/>
</dbReference>
<dbReference type="Proteomes" id="UP001185012">
    <property type="component" value="Unassembled WGS sequence"/>
</dbReference>
<feature type="region of interest" description="Disordered" evidence="1">
    <location>
        <begin position="28"/>
        <end position="48"/>
    </location>
</feature>
<dbReference type="InterPro" id="IPR016047">
    <property type="entry name" value="M23ase_b-sheet_dom"/>
</dbReference>
<dbReference type="Pfam" id="PF01551">
    <property type="entry name" value="Peptidase_M23"/>
    <property type="match status" value="1"/>
</dbReference>
<dbReference type="RefSeq" id="WP_309865568.1">
    <property type="nucleotide sequence ID" value="NZ_JAVDQG010000004.1"/>
</dbReference>
<keyword evidence="4" id="KW-1185">Reference proteome</keyword>
<feature type="domain" description="M23ase beta-sheet core" evidence="2">
    <location>
        <begin position="118"/>
        <end position="209"/>
    </location>
</feature>
<dbReference type="EMBL" id="JAVDQG010000004">
    <property type="protein sequence ID" value="MDR6226107.1"/>
    <property type="molecule type" value="Genomic_DNA"/>
</dbReference>
<evidence type="ECO:0000313" key="4">
    <source>
        <dbReference type="Proteomes" id="UP001185012"/>
    </source>
</evidence>
<organism evidence="3 4">
    <name type="scientific">Desmospora profundinema</name>
    <dbReference type="NCBI Taxonomy" id="1571184"/>
    <lineage>
        <taxon>Bacteria</taxon>
        <taxon>Bacillati</taxon>
        <taxon>Bacillota</taxon>
        <taxon>Bacilli</taxon>
        <taxon>Bacillales</taxon>
        <taxon>Thermoactinomycetaceae</taxon>
        <taxon>Desmospora</taxon>
    </lineage>
</organism>
<name>A0ABU1IMU4_9BACL</name>
<evidence type="ECO:0000259" key="2">
    <source>
        <dbReference type="Pfam" id="PF01551"/>
    </source>
</evidence>
<dbReference type="PANTHER" id="PTHR21666">
    <property type="entry name" value="PEPTIDASE-RELATED"/>
    <property type="match status" value="1"/>
</dbReference>
<proteinExistence type="predicted"/>
<feature type="region of interest" description="Disordered" evidence="1">
    <location>
        <begin position="225"/>
        <end position="244"/>
    </location>
</feature>
<dbReference type="Gene3D" id="2.70.70.10">
    <property type="entry name" value="Glucose Permease (Domain IIA)"/>
    <property type="match status" value="1"/>
</dbReference>
<comment type="caution">
    <text evidence="3">The sequence shown here is derived from an EMBL/GenBank/DDBJ whole genome shotgun (WGS) entry which is preliminary data.</text>
</comment>
<dbReference type="PROSITE" id="PS51257">
    <property type="entry name" value="PROKAR_LIPOPROTEIN"/>
    <property type="match status" value="1"/>
</dbReference>
<gene>
    <name evidence="3" type="ORF">JOE21_002113</name>
</gene>
<dbReference type="InterPro" id="IPR011055">
    <property type="entry name" value="Dup_hybrid_motif"/>
</dbReference>
<dbReference type="InterPro" id="IPR050570">
    <property type="entry name" value="Cell_wall_metabolism_enzyme"/>
</dbReference>
<dbReference type="SUPFAM" id="SSF51261">
    <property type="entry name" value="Duplicated hybrid motif"/>
    <property type="match status" value="1"/>
</dbReference>
<dbReference type="CDD" id="cd12797">
    <property type="entry name" value="M23_peptidase"/>
    <property type="match status" value="1"/>
</dbReference>
<sequence length="244" mass="27306">MNAFCRKATVAVVSVCLLSGCGGLYQGRPETPPQQTRHQADPEARPAPVQNADQVFTQTEFIMPIKEQWWVFWGGTNVRDNYHYAYESQRYAFDLVIRRNGRTYTGNKARNESYYAFGKEVIAPARGEVTQVESGIPDNVPVGRMNPRNPFGNYVMIDHGNNEYSVIAHLKKGSLQVSEGQTVEQGELIGLCGNSGNSSEPHIHFHVANTPELNQGQSIRIRLRDNENPVRGDYVQPATPVDQE</sequence>
<protein>
    <recommendedName>
        <fullName evidence="2">M23ase beta-sheet core domain-containing protein</fullName>
    </recommendedName>
</protein>